<comment type="caution">
    <text evidence="2">The sequence shown here is derived from an EMBL/GenBank/DDBJ whole genome shotgun (WGS) entry which is preliminary data.</text>
</comment>
<keyword evidence="3" id="KW-1185">Reference proteome</keyword>
<proteinExistence type="predicted"/>
<evidence type="ECO:0000256" key="1">
    <source>
        <dbReference type="SAM" id="MobiDB-lite"/>
    </source>
</evidence>
<accession>A0ABR3VLU6</accession>
<evidence type="ECO:0000313" key="2">
    <source>
        <dbReference type="EMBL" id="KAL1842864.1"/>
    </source>
</evidence>
<gene>
    <name evidence="2" type="ORF">VTK73DRAFT_3019</name>
</gene>
<protein>
    <submittedName>
        <fullName evidence="2">Uncharacterized protein</fullName>
    </submittedName>
</protein>
<dbReference type="Proteomes" id="UP001586593">
    <property type="component" value="Unassembled WGS sequence"/>
</dbReference>
<dbReference type="EMBL" id="JAZHXJ010001902">
    <property type="protein sequence ID" value="KAL1842864.1"/>
    <property type="molecule type" value="Genomic_DNA"/>
</dbReference>
<evidence type="ECO:0000313" key="3">
    <source>
        <dbReference type="Proteomes" id="UP001586593"/>
    </source>
</evidence>
<sequence length="86" mass="9773">MIEPDAQEQIQSRAVGCVCPDVIVETGTGSCRMRPRVETEGARSVGSEARWRRPMDRERDGWDRERKSMEKGTQGKEEKIRLRGGP</sequence>
<feature type="compositionally biased region" description="Basic and acidic residues" evidence="1">
    <location>
        <begin position="49"/>
        <end position="86"/>
    </location>
</feature>
<name>A0ABR3VLU6_9PEZI</name>
<feature type="region of interest" description="Disordered" evidence="1">
    <location>
        <begin position="37"/>
        <end position="86"/>
    </location>
</feature>
<organism evidence="2 3">
    <name type="scientific">Phialemonium thermophilum</name>
    <dbReference type="NCBI Taxonomy" id="223376"/>
    <lineage>
        <taxon>Eukaryota</taxon>
        <taxon>Fungi</taxon>
        <taxon>Dikarya</taxon>
        <taxon>Ascomycota</taxon>
        <taxon>Pezizomycotina</taxon>
        <taxon>Sordariomycetes</taxon>
        <taxon>Sordariomycetidae</taxon>
        <taxon>Cephalothecales</taxon>
        <taxon>Cephalothecaceae</taxon>
        <taxon>Phialemonium</taxon>
    </lineage>
</organism>
<reference evidence="2 3" key="1">
    <citation type="journal article" date="2024" name="Commun. Biol.">
        <title>Comparative genomic analysis of thermophilic fungi reveals convergent evolutionary adaptations and gene losses.</title>
        <authorList>
            <person name="Steindorff A.S."/>
            <person name="Aguilar-Pontes M.V."/>
            <person name="Robinson A.J."/>
            <person name="Andreopoulos B."/>
            <person name="LaButti K."/>
            <person name="Kuo A."/>
            <person name="Mondo S."/>
            <person name="Riley R."/>
            <person name="Otillar R."/>
            <person name="Haridas S."/>
            <person name="Lipzen A."/>
            <person name="Grimwood J."/>
            <person name="Schmutz J."/>
            <person name="Clum A."/>
            <person name="Reid I.D."/>
            <person name="Moisan M.C."/>
            <person name="Butler G."/>
            <person name="Nguyen T.T.M."/>
            <person name="Dewar K."/>
            <person name="Conant G."/>
            <person name="Drula E."/>
            <person name="Henrissat B."/>
            <person name="Hansel C."/>
            <person name="Singer S."/>
            <person name="Hutchinson M.I."/>
            <person name="de Vries R.P."/>
            <person name="Natvig D.O."/>
            <person name="Powell A.J."/>
            <person name="Tsang A."/>
            <person name="Grigoriev I.V."/>
        </authorList>
    </citation>
    <scope>NUCLEOTIDE SEQUENCE [LARGE SCALE GENOMIC DNA]</scope>
    <source>
        <strain evidence="2 3">ATCC 24622</strain>
    </source>
</reference>